<accession>A0ABW2YQZ7</accession>
<name>A0ABW2YQZ7_9GAMM</name>
<protein>
    <submittedName>
        <fullName evidence="1">Uncharacterized protein</fullName>
    </submittedName>
</protein>
<organism evidence="1 2">
    <name type="scientific">Lysobacter koreensis</name>
    <dbReference type="NCBI Taxonomy" id="266122"/>
    <lineage>
        <taxon>Bacteria</taxon>
        <taxon>Pseudomonadati</taxon>
        <taxon>Pseudomonadota</taxon>
        <taxon>Gammaproteobacteria</taxon>
        <taxon>Lysobacterales</taxon>
        <taxon>Lysobacteraceae</taxon>
        <taxon>Lysobacter</taxon>
    </lineage>
</organism>
<keyword evidence="2" id="KW-1185">Reference proteome</keyword>
<evidence type="ECO:0000313" key="2">
    <source>
        <dbReference type="Proteomes" id="UP001597090"/>
    </source>
</evidence>
<sequence>MMTLTTPLIDKYRHYRAIGHAVYSVTLSTYVASEAVAKSDKMRHYWDNHFIYRVKRCLPFKAKIDHDWVVECSPKGFYHYHGFLAVQSAYSHKIWRDNGLRKQLRLDLDSLAIKSPYRPFRVNAHLIEPVKSVEAWSNYSTKQSQPYT</sequence>
<gene>
    <name evidence="1" type="ORF">ACFQZQ_12495</name>
</gene>
<dbReference type="Proteomes" id="UP001597090">
    <property type="component" value="Unassembled WGS sequence"/>
</dbReference>
<reference evidence="2" key="1">
    <citation type="journal article" date="2019" name="Int. J. Syst. Evol. Microbiol.">
        <title>The Global Catalogue of Microorganisms (GCM) 10K type strain sequencing project: providing services to taxonomists for standard genome sequencing and annotation.</title>
        <authorList>
            <consortium name="The Broad Institute Genomics Platform"/>
            <consortium name="The Broad Institute Genome Sequencing Center for Infectious Disease"/>
            <person name="Wu L."/>
            <person name="Ma J."/>
        </authorList>
    </citation>
    <scope>NUCLEOTIDE SEQUENCE [LARGE SCALE GENOMIC DNA]</scope>
    <source>
        <strain evidence="2">CCUG 55491</strain>
    </source>
</reference>
<comment type="caution">
    <text evidence="1">The sequence shown here is derived from an EMBL/GenBank/DDBJ whole genome shotgun (WGS) entry which is preliminary data.</text>
</comment>
<evidence type="ECO:0000313" key="1">
    <source>
        <dbReference type="EMBL" id="MFD0740095.1"/>
    </source>
</evidence>
<dbReference type="EMBL" id="JBHTIH010000007">
    <property type="protein sequence ID" value="MFD0740095.1"/>
    <property type="molecule type" value="Genomic_DNA"/>
</dbReference>
<proteinExistence type="predicted"/>